<dbReference type="PANTHER" id="PTHR39338:SF5">
    <property type="entry name" value="BLR6139 PROTEIN"/>
    <property type="match status" value="1"/>
</dbReference>
<reference evidence="3" key="1">
    <citation type="submission" date="2018-05" db="EMBL/GenBank/DDBJ databases">
        <authorList>
            <person name="Li X."/>
        </authorList>
    </citation>
    <scope>NUCLEOTIDE SEQUENCE [LARGE SCALE GENOMIC DNA]</scope>
    <source>
        <strain evidence="3">LX32</strain>
    </source>
</reference>
<organism evidence="2 3">
    <name type="scientific">Phenylobacterium soli</name>
    <dbReference type="NCBI Taxonomy" id="2170551"/>
    <lineage>
        <taxon>Bacteria</taxon>
        <taxon>Pseudomonadati</taxon>
        <taxon>Pseudomonadota</taxon>
        <taxon>Alphaproteobacteria</taxon>
        <taxon>Caulobacterales</taxon>
        <taxon>Caulobacteraceae</taxon>
        <taxon>Phenylobacterium</taxon>
    </lineage>
</organism>
<dbReference type="RefSeq" id="WP_111526866.1">
    <property type="nucleotide sequence ID" value="NZ_JBHRSG010000001.1"/>
</dbReference>
<dbReference type="EMBL" id="QFYQ01000001">
    <property type="protein sequence ID" value="RAK53113.1"/>
    <property type="molecule type" value="Genomic_DNA"/>
</dbReference>
<name>A0A328AE37_9CAUL</name>
<dbReference type="SUPFAM" id="SSF53300">
    <property type="entry name" value="vWA-like"/>
    <property type="match status" value="1"/>
</dbReference>
<dbReference type="AlphaFoldDB" id="A0A328AE37"/>
<evidence type="ECO:0000313" key="2">
    <source>
        <dbReference type="EMBL" id="RAK53113.1"/>
    </source>
</evidence>
<dbReference type="InterPro" id="IPR008912">
    <property type="entry name" value="Uncharacterised_CoxE"/>
</dbReference>
<dbReference type="Proteomes" id="UP000249254">
    <property type="component" value="Unassembled WGS sequence"/>
</dbReference>
<evidence type="ECO:0000313" key="3">
    <source>
        <dbReference type="Proteomes" id="UP000249254"/>
    </source>
</evidence>
<accession>A0A328AE37</accession>
<dbReference type="Pfam" id="PF05762">
    <property type="entry name" value="VWA_CoxE"/>
    <property type="match status" value="1"/>
</dbReference>
<keyword evidence="3" id="KW-1185">Reference proteome</keyword>
<dbReference type="PIRSF" id="PIRSF010256">
    <property type="entry name" value="CoxE_vWa"/>
    <property type="match status" value="1"/>
</dbReference>
<dbReference type="OrthoDB" id="9790469at2"/>
<sequence>MQHTLEEFIRALRAADVRVSPAEAIDAARAVAVTGYADRELFKDALCVSLAKSPDEVERFDVTFETFFTRNAFDMPPPDEGEKSNEGESAEQDQTPQSDAAAEGSQLAQMLLGGDQAALQQSMEEAAQRAGVAEIRLTTQRSRMTRRLLDEMGLAEIEQIIASARRQAEGRALAEKLDQRRKALVAQAQAYVERQHNLYAAGSAKSLREEMLARKALNADGGIDPVDLAMMQAIVKRMAKRLADRYSRRRHIANKGHLDVRKTLRKSMAHGGVPFEIEWKIKKIDKPSIVAICDVSKSVAAAAQFLLTFLYSLNEVVDRMDAFAFSGRMISVNDILDENGVEGAILKVLQTIGFQQTDYGQALTDFCDDHLDRLDRHTTVIILGDGRSNFAEPRLDLMKQIHDRSRAVIWLNPEPESYWNQGDSVMHRYERFCTVAKHCNTLAQLERIVDDVLRTYAH</sequence>
<dbReference type="InterPro" id="IPR036465">
    <property type="entry name" value="vWFA_dom_sf"/>
</dbReference>
<protein>
    <submittedName>
        <fullName evidence="2">VWA containing CoxE family protein</fullName>
    </submittedName>
</protein>
<evidence type="ECO:0000256" key="1">
    <source>
        <dbReference type="SAM" id="MobiDB-lite"/>
    </source>
</evidence>
<comment type="caution">
    <text evidence="2">The sequence shown here is derived from an EMBL/GenBank/DDBJ whole genome shotgun (WGS) entry which is preliminary data.</text>
</comment>
<feature type="region of interest" description="Disordered" evidence="1">
    <location>
        <begin position="71"/>
        <end position="104"/>
    </location>
</feature>
<gene>
    <name evidence="2" type="ORF">DJ017_00475</name>
</gene>
<dbReference type="InterPro" id="IPR011195">
    <property type="entry name" value="UCP010256"/>
</dbReference>
<dbReference type="PANTHER" id="PTHR39338">
    <property type="entry name" value="BLL5662 PROTEIN-RELATED"/>
    <property type="match status" value="1"/>
</dbReference>
<proteinExistence type="predicted"/>